<dbReference type="SUPFAM" id="SSF143120">
    <property type="entry name" value="YefM-like"/>
    <property type="match status" value="1"/>
</dbReference>
<dbReference type="EMBL" id="JACXWD010000061">
    <property type="protein sequence ID" value="MBD3869135.1"/>
    <property type="molecule type" value="Genomic_DNA"/>
</dbReference>
<gene>
    <name evidence="3" type="ORF">IFK94_13515</name>
</gene>
<organism evidence="3 4">
    <name type="scientific">Candidatus Polarisedimenticola svalbardensis</name>
    <dbReference type="NCBI Taxonomy" id="2886004"/>
    <lineage>
        <taxon>Bacteria</taxon>
        <taxon>Pseudomonadati</taxon>
        <taxon>Acidobacteriota</taxon>
        <taxon>Candidatus Polarisedimenticolia</taxon>
        <taxon>Candidatus Polarisedimenticolales</taxon>
        <taxon>Candidatus Polarisedimenticolaceae</taxon>
        <taxon>Candidatus Polarisedimenticola</taxon>
    </lineage>
</organism>
<reference evidence="3 4" key="1">
    <citation type="submission" date="2020-08" db="EMBL/GenBank/DDBJ databases">
        <title>Acidobacteriota in marine sediments use diverse sulfur dissimilation pathways.</title>
        <authorList>
            <person name="Wasmund K."/>
        </authorList>
    </citation>
    <scope>NUCLEOTIDE SEQUENCE [LARGE SCALE GENOMIC DNA]</scope>
    <source>
        <strain evidence="3">MAG AM4</strain>
    </source>
</reference>
<dbReference type="Proteomes" id="UP000648239">
    <property type="component" value="Unassembled WGS sequence"/>
</dbReference>
<dbReference type="InterPro" id="IPR051416">
    <property type="entry name" value="phD-YefM_TA_antitoxins"/>
</dbReference>
<evidence type="ECO:0000313" key="4">
    <source>
        <dbReference type="Proteomes" id="UP000648239"/>
    </source>
</evidence>
<comment type="caution">
    <text evidence="3">The sequence shown here is derived from an EMBL/GenBank/DDBJ whole genome shotgun (WGS) entry which is preliminary data.</text>
</comment>
<dbReference type="Pfam" id="PF02604">
    <property type="entry name" value="PhdYeFM_antitox"/>
    <property type="match status" value="1"/>
</dbReference>
<protein>
    <recommendedName>
        <fullName evidence="2">Antitoxin</fullName>
    </recommendedName>
</protein>
<sequence>MRSVNIAELKAKLSEYLRHVRSGHELTVLDRNTPVARLVPFDEGAERVRTRRPMRKHPSLQSVPLPPPLQLEFDIVDVLQAERQGER</sequence>
<evidence type="ECO:0000256" key="2">
    <source>
        <dbReference type="RuleBase" id="RU362080"/>
    </source>
</evidence>
<dbReference type="InterPro" id="IPR036165">
    <property type="entry name" value="YefM-like_sf"/>
</dbReference>
<evidence type="ECO:0000313" key="3">
    <source>
        <dbReference type="EMBL" id="MBD3869135.1"/>
    </source>
</evidence>
<dbReference type="AlphaFoldDB" id="A0A8J7C2E2"/>
<accession>A0A8J7C2E2</accession>
<comment type="similarity">
    <text evidence="1 2">Belongs to the phD/YefM antitoxin family.</text>
</comment>
<dbReference type="Gene3D" id="3.40.1620.10">
    <property type="entry name" value="YefM-like domain"/>
    <property type="match status" value="1"/>
</dbReference>
<dbReference type="NCBIfam" id="TIGR01552">
    <property type="entry name" value="phd_fam"/>
    <property type="match status" value="1"/>
</dbReference>
<name>A0A8J7C2E2_9BACT</name>
<dbReference type="PANTHER" id="PTHR35377">
    <property type="entry name" value="ANTITOXIN VAPB49-RELATED-RELATED"/>
    <property type="match status" value="1"/>
</dbReference>
<proteinExistence type="inferred from homology"/>
<evidence type="ECO:0000256" key="1">
    <source>
        <dbReference type="ARBA" id="ARBA00009981"/>
    </source>
</evidence>
<dbReference type="InterPro" id="IPR006442">
    <property type="entry name" value="Antitoxin_Phd/YefM"/>
</dbReference>
<comment type="function">
    <text evidence="2">Antitoxin component of a type II toxin-antitoxin (TA) system.</text>
</comment>